<sequence>MRYRLWLFGGAACVAGVFLFSRTPSNPPPSSPAPEASVAAAVPTTEAALPSAPPPVDTTAPHEEPKAEQVHAAHRAPEPPAATLNVTIDGRPTSWTTEDLRSIRHAGGTHDIRELTAALAGGIRATVQIVGQTETGERTATVNLEALAATDQLRIWPESDGTWSISRNVTSEDGRSTVEQYSLTDVKDLAIRRN</sequence>
<feature type="signal peptide" evidence="2">
    <location>
        <begin position="1"/>
        <end position="19"/>
    </location>
</feature>
<feature type="compositionally biased region" description="Low complexity" evidence="1">
    <location>
        <begin position="33"/>
        <end position="48"/>
    </location>
</feature>
<organism evidence="3 4">
    <name type="scientific">Pendulispora brunnea</name>
    <dbReference type="NCBI Taxonomy" id="2905690"/>
    <lineage>
        <taxon>Bacteria</taxon>
        <taxon>Pseudomonadati</taxon>
        <taxon>Myxococcota</taxon>
        <taxon>Myxococcia</taxon>
        <taxon>Myxococcales</taxon>
        <taxon>Sorangiineae</taxon>
        <taxon>Pendulisporaceae</taxon>
        <taxon>Pendulispora</taxon>
    </lineage>
</organism>
<dbReference type="RefSeq" id="WP_394842974.1">
    <property type="nucleotide sequence ID" value="NZ_CP089982.1"/>
</dbReference>
<dbReference type="EMBL" id="CP089982">
    <property type="protein sequence ID" value="WXA92363.1"/>
    <property type="molecule type" value="Genomic_DNA"/>
</dbReference>
<feature type="region of interest" description="Disordered" evidence="1">
    <location>
        <begin position="25"/>
        <end position="84"/>
    </location>
</feature>
<feature type="compositionally biased region" description="Basic and acidic residues" evidence="1">
    <location>
        <begin position="60"/>
        <end position="77"/>
    </location>
</feature>
<proteinExistence type="predicted"/>
<evidence type="ECO:0000256" key="1">
    <source>
        <dbReference type="SAM" id="MobiDB-lite"/>
    </source>
</evidence>
<keyword evidence="4" id="KW-1185">Reference proteome</keyword>
<feature type="chain" id="PRO_5046645888" evidence="2">
    <location>
        <begin position="20"/>
        <end position="194"/>
    </location>
</feature>
<name>A0ABZ2K4T3_9BACT</name>
<evidence type="ECO:0000313" key="3">
    <source>
        <dbReference type="EMBL" id="WXA92363.1"/>
    </source>
</evidence>
<evidence type="ECO:0000313" key="4">
    <source>
        <dbReference type="Proteomes" id="UP001379533"/>
    </source>
</evidence>
<dbReference type="Proteomes" id="UP001379533">
    <property type="component" value="Chromosome"/>
</dbReference>
<accession>A0ABZ2K4T3</accession>
<gene>
    <name evidence="3" type="ORF">LZC95_38645</name>
</gene>
<protein>
    <submittedName>
        <fullName evidence="3">Uncharacterized protein</fullName>
    </submittedName>
</protein>
<reference evidence="3 4" key="1">
    <citation type="submission" date="2021-12" db="EMBL/GenBank/DDBJ databases">
        <title>Discovery of the Pendulisporaceae a myxobacterial family with distinct sporulation behavior and unique specialized metabolism.</title>
        <authorList>
            <person name="Garcia R."/>
            <person name="Popoff A."/>
            <person name="Bader C.D."/>
            <person name="Loehr J."/>
            <person name="Walesch S."/>
            <person name="Walt C."/>
            <person name="Boldt J."/>
            <person name="Bunk B."/>
            <person name="Haeckl F.J.F.P.J."/>
            <person name="Gunesch A.P."/>
            <person name="Birkelbach J."/>
            <person name="Nuebel U."/>
            <person name="Pietschmann T."/>
            <person name="Bach T."/>
            <person name="Mueller R."/>
        </authorList>
    </citation>
    <scope>NUCLEOTIDE SEQUENCE [LARGE SCALE GENOMIC DNA]</scope>
    <source>
        <strain evidence="3 4">MSr12523</strain>
    </source>
</reference>
<keyword evidence="2" id="KW-0732">Signal</keyword>
<evidence type="ECO:0000256" key="2">
    <source>
        <dbReference type="SAM" id="SignalP"/>
    </source>
</evidence>